<evidence type="ECO:0000259" key="1">
    <source>
        <dbReference type="Pfam" id="PF01370"/>
    </source>
</evidence>
<dbReference type="PANTHER" id="PTHR48079">
    <property type="entry name" value="PROTEIN YEEZ"/>
    <property type="match status" value="1"/>
</dbReference>
<comment type="caution">
    <text evidence="2">The sequence shown here is derived from an EMBL/GenBank/DDBJ whole genome shotgun (WGS) entry which is preliminary data.</text>
</comment>
<dbReference type="RefSeq" id="WP_184218529.1">
    <property type="nucleotide sequence ID" value="NZ_JACHMD010000001.1"/>
</dbReference>
<proteinExistence type="predicted"/>
<dbReference type="Pfam" id="PF01370">
    <property type="entry name" value="Epimerase"/>
    <property type="match status" value="2"/>
</dbReference>
<protein>
    <submittedName>
        <fullName evidence="2">Nucleoside-diphosphate-sugar epimerase</fullName>
    </submittedName>
</protein>
<evidence type="ECO:0000313" key="2">
    <source>
        <dbReference type="EMBL" id="MBB4667713.1"/>
    </source>
</evidence>
<dbReference type="InterPro" id="IPR036291">
    <property type="entry name" value="NAD(P)-bd_dom_sf"/>
</dbReference>
<feature type="domain" description="NAD-dependent epimerase/dehydratase" evidence="1">
    <location>
        <begin position="4"/>
        <end position="81"/>
    </location>
</feature>
<gene>
    <name evidence="2" type="ORF">BKA24_002422</name>
</gene>
<dbReference type="SUPFAM" id="SSF51735">
    <property type="entry name" value="NAD(P)-binding Rossmann-fold domains"/>
    <property type="match status" value="1"/>
</dbReference>
<feature type="domain" description="NAD-dependent epimerase/dehydratase" evidence="1">
    <location>
        <begin position="86"/>
        <end position="204"/>
    </location>
</feature>
<dbReference type="GO" id="GO:0005737">
    <property type="term" value="C:cytoplasm"/>
    <property type="evidence" value="ECO:0007669"/>
    <property type="project" value="TreeGrafter"/>
</dbReference>
<reference evidence="2 3" key="1">
    <citation type="submission" date="2020-08" db="EMBL/GenBank/DDBJ databases">
        <title>Sequencing the genomes of 1000 actinobacteria strains.</title>
        <authorList>
            <person name="Klenk H.-P."/>
        </authorList>
    </citation>
    <scope>NUCLEOTIDE SEQUENCE [LARGE SCALE GENOMIC DNA]</scope>
    <source>
        <strain evidence="2 3">DSM 24947</strain>
    </source>
</reference>
<name>A0A7W7BU85_9MICO</name>
<dbReference type="EMBL" id="JACHMD010000001">
    <property type="protein sequence ID" value="MBB4667713.1"/>
    <property type="molecule type" value="Genomic_DNA"/>
</dbReference>
<sequence>MTRVLILGGTGWLSSRVAQQWLERGAEVTCLARGTSPAPTGADLVVADRSTAGAYADVASQDWDEVVDVSSDPVAVAAASEALGGRAAHATYISSVSVYAASDEVGADETADLAVPWEPGEESDYARAKAACERSARAFAAGVSIVRAGLIVGPGDPTDRFGYWPARFAAAGAEPVLVPAAPGAMAQVIDVDDLADYVVSAGARGFDGVVNAVGASLPLADLLTLVREAAGHRGDVVVVPDEWLSRHGVAHWSGPRSLPVWLPGDMPGFATRDGAAYRAAGGGIRSLVETIGRTLADERDRGVSRSRGAGLDRADELALIEQWRAEER</sequence>
<dbReference type="Gene3D" id="3.40.50.720">
    <property type="entry name" value="NAD(P)-binding Rossmann-like Domain"/>
    <property type="match status" value="1"/>
</dbReference>
<organism evidence="2 3">
    <name type="scientific">Microbacterium marinum</name>
    <dbReference type="NCBI Taxonomy" id="421115"/>
    <lineage>
        <taxon>Bacteria</taxon>
        <taxon>Bacillati</taxon>
        <taxon>Actinomycetota</taxon>
        <taxon>Actinomycetes</taxon>
        <taxon>Micrococcales</taxon>
        <taxon>Microbacteriaceae</taxon>
        <taxon>Microbacterium</taxon>
    </lineage>
</organism>
<dbReference type="Proteomes" id="UP000573729">
    <property type="component" value="Unassembled WGS sequence"/>
</dbReference>
<dbReference type="InterPro" id="IPR051783">
    <property type="entry name" value="NAD(P)-dependent_oxidoreduct"/>
</dbReference>
<accession>A0A7W7BU85</accession>
<dbReference type="GO" id="GO:0004029">
    <property type="term" value="F:aldehyde dehydrogenase (NAD+) activity"/>
    <property type="evidence" value="ECO:0007669"/>
    <property type="project" value="TreeGrafter"/>
</dbReference>
<keyword evidence="3" id="KW-1185">Reference proteome</keyword>
<dbReference type="InterPro" id="IPR001509">
    <property type="entry name" value="Epimerase_deHydtase"/>
</dbReference>
<dbReference type="PANTHER" id="PTHR48079:SF6">
    <property type="entry name" value="NAD(P)-BINDING DOMAIN-CONTAINING PROTEIN-RELATED"/>
    <property type="match status" value="1"/>
</dbReference>
<evidence type="ECO:0000313" key="3">
    <source>
        <dbReference type="Proteomes" id="UP000573729"/>
    </source>
</evidence>
<dbReference type="AlphaFoldDB" id="A0A7W7BU85"/>